<name>A0A7S8E9F8_9CHLR</name>
<keyword evidence="9" id="KW-0479">Metal-binding</keyword>
<keyword evidence="4 7" id="KW-0418">Kinase</keyword>
<dbReference type="RefSeq" id="WP_195170753.1">
    <property type="nucleotide sequence ID" value="NZ_CP062983.1"/>
</dbReference>
<keyword evidence="5 7" id="KW-0067">ATP-binding</keyword>
<evidence type="ECO:0000256" key="4">
    <source>
        <dbReference type="ARBA" id="ARBA00022777"/>
    </source>
</evidence>
<dbReference type="Gene3D" id="3.90.1200.10">
    <property type="match status" value="1"/>
</dbReference>
<keyword evidence="2 7" id="KW-0808">Transferase</keyword>
<evidence type="ECO:0000256" key="6">
    <source>
        <dbReference type="ARBA" id="ARBA00023251"/>
    </source>
</evidence>
<dbReference type="CDD" id="cd05150">
    <property type="entry name" value="APH"/>
    <property type="match status" value="1"/>
</dbReference>
<dbReference type="NCBIfam" id="NF033068">
    <property type="entry name" value="APH_3p"/>
    <property type="match status" value="1"/>
</dbReference>
<feature type="binding site" evidence="9">
    <location>
        <position position="204"/>
    </location>
    <ligand>
        <name>Mg(2+)</name>
        <dbReference type="ChEBI" id="CHEBI:18420"/>
    </ligand>
</feature>
<feature type="active site" description="Proton acceptor" evidence="8">
    <location>
        <position position="184"/>
    </location>
</feature>
<evidence type="ECO:0000256" key="7">
    <source>
        <dbReference type="PIRNR" id="PIRNR000706"/>
    </source>
</evidence>
<feature type="domain" description="Aminoglycoside phosphotransferase" evidence="10">
    <location>
        <begin position="28"/>
        <end position="250"/>
    </location>
</feature>
<dbReference type="EMBL" id="CP062983">
    <property type="protein sequence ID" value="QPC82684.1"/>
    <property type="molecule type" value="Genomic_DNA"/>
</dbReference>
<evidence type="ECO:0000256" key="8">
    <source>
        <dbReference type="PIRSR" id="PIRSR000706-1"/>
    </source>
</evidence>
<evidence type="ECO:0000259" key="10">
    <source>
        <dbReference type="Pfam" id="PF01636"/>
    </source>
</evidence>
<evidence type="ECO:0000256" key="5">
    <source>
        <dbReference type="ARBA" id="ARBA00022840"/>
    </source>
</evidence>
<keyword evidence="6 7" id="KW-0046">Antibiotic resistance</keyword>
<dbReference type="GO" id="GO:0046872">
    <property type="term" value="F:metal ion binding"/>
    <property type="evidence" value="ECO:0007669"/>
    <property type="project" value="UniProtKB-KW"/>
</dbReference>
<comment type="similarity">
    <text evidence="1 7">Belongs to the aminoglycoside phosphotransferase family.</text>
</comment>
<dbReference type="GO" id="GO:0016301">
    <property type="term" value="F:kinase activity"/>
    <property type="evidence" value="ECO:0007669"/>
    <property type="project" value="UniProtKB-KW"/>
</dbReference>
<accession>A0A7S8E9F8</accession>
<evidence type="ECO:0000313" key="12">
    <source>
        <dbReference type="Proteomes" id="UP000594468"/>
    </source>
</evidence>
<dbReference type="InterPro" id="IPR002575">
    <property type="entry name" value="Aminoglycoside_PTrfase"/>
</dbReference>
<dbReference type="InterPro" id="IPR024165">
    <property type="entry name" value="Kan/Strep_kinase"/>
</dbReference>
<protein>
    <submittedName>
        <fullName evidence="11">Aminoglycoside 3'-phosphotransferase</fullName>
    </submittedName>
</protein>
<dbReference type="GO" id="GO:0016773">
    <property type="term" value="F:phosphotransferase activity, alcohol group as acceptor"/>
    <property type="evidence" value="ECO:0007669"/>
    <property type="project" value="InterPro"/>
</dbReference>
<evidence type="ECO:0000256" key="2">
    <source>
        <dbReference type="ARBA" id="ARBA00022679"/>
    </source>
</evidence>
<evidence type="ECO:0000256" key="3">
    <source>
        <dbReference type="ARBA" id="ARBA00022741"/>
    </source>
</evidence>
<dbReference type="AlphaFoldDB" id="A0A7S8E9F8"/>
<keyword evidence="3 7" id="KW-0547">Nucleotide-binding</keyword>
<keyword evidence="9" id="KW-0460">Magnesium</keyword>
<dbReference type="SUPFAM" id="SSF56112">
    <property type="entry name" value="Protein kinase-like (PK-like)"/>
    <property type="match status" value="1"/>
</dbReference>
<dbReference type="PIRSF" id="PIRSF000706">
    <property type="entry name" value="Kanamycin_kin"/>
    <property type="match status" value="1"/>
</dbReference>
<proteinExistence type="inferred from homology"/>
<dbReference type="KEGG" id="pmet:G4Y79_23865"/>
<gene>
    <name evidence="11" type="ORF">G4Y79_23865</name>
</gene>
<evidence type="ECO:0000256" key="1">
    <source>
        <dbReference type="ARBA" id="ARBA00006219"/>
    </source>
</evidence>
<dbReference type="PANTHER" id="PTHR21310">
    <property type="entry name" value="AMINOGLYCOSIDE PHOSPHOTRANSFERASE-RELATED-RELATED"/>
    <property type="match status" value="1"/>
</dbReference>
<evidence type="ECO:0000256" key="9">
    <source>
        <dbReference type="PIRSR" id="PIRSR000706-2"/>
    </source>
</evidence>
<dbReference type="Pfam" id="PF01636">
    <property type="entry name" value="APH"/>
    <property type="match status" value="1"/>
</dbReference>
<sequence length="259" mass="28971">MDMLLPPPIALQVTGFTWEKDEMGLSGNAVYLLTKGQTTCYLKTAMPEQAAQLESEAARMRWLGAYLPVPEVIDFAINEQGAYLLMHAVPGKIACDAAFQDRISHVVKALAAGLRQFHAVPIQDCPFDQRREVQIAEARQRMVKQLIDMDDFEPQWQGRSASALYDELLRNRPAGEDLVLTHGDFCLPNMLIDPATMQVSGFVDLGRAGISDRYTDLALTARSLAMNWGKPYVPLLFDAYGIKPDAAKLHFYTLLDEFF</sequence>
<evidence type="ECO:0000313" key="11">
    <source>
        <dbReference type="EMBL" id="QPC82684.1"/>
    </source>
</evidence>
<dbReference type="InterPro" id="IPR051678">
    <property type="entry name" value="AGP_Transferase"/>
</dbReference>
<dbReference type="InterPro" id="IPR011009">
    <property type="entry name" value="Kinase-like_dom_sf"/>
</dbReference>
<organism evidence="11 12">
    <name type="scientific">Phototrophicus methaneseepsis</name>
    <dbReference type="NCBI Taxonomy" id="2710758"/>
    <lineage>
        <taxon>Bacteria</taxon>
        <taxon>Bacillati</taxon>
        <taxon>Chloroflexota</taxon>
        <taxon>Candidatus Thermofontia</taxon>
        <taxon>Phototrophicales</taxon>
        <taxon>Phototrophicaceae</taxon>
        <taxon>Phototrophicus</taxon>
    </lineage>
</organism>
<keyword evidence="12" id="KW-1185">Reference proteome</keyword>
<dbReference type="Gene3D" id="3.30.200.20">
    <property type="entry name" value="Phosphorylase Kinase, domain 1"/>
    <property type="match status" value="1"/>
</dbReference>
<dbReference type="GO" id="GO:0046677">
    <property type="term" value="P:response to antibiotic"/>
    <property type="evidence" value="ECO:0007669"/>
    <property type="project" value="UniProtKB-KW"/>
</dbReference>
<dbReference type="PANTHER" id="PTHR21310:SF41">
    <property type="entry name" value="3'-PHOSPHOTRANSFERASE, PUTATIVE-RELATED"/>
    <property type="match status" value="1"/>
</dbReference>
<feature type="binding site" evidence="9">
    <location>
        <position position="189"/>
    </location>
    <ligand>
        <name>Mg(2+)</name>
        <dbReference type="ChEBI" id="CHEBI:18420"/>
    </ligand>
</feature>
<dbReference type="GO" id="GO:0005524">
    <property type="term" value="F:ATP binding"/>
    <property type="evidence" value="ECO:0007669"/>
    <property type="project" value="UniProtKB-KW"/>
</dbReference>
<reference evidence="11 12" key="1">
    <citation type="submission" date="2020-02" db="EMBL/GenBank/DDBJ databases">
        <authorList>
            <person name="Zheng R.K."/>
            <person name="Sun C.M."/>
        </authorList>
    </citation>
    <scope>NUCLEOTIDE SEQUENCE [LARGE SCALE GENOMIC DNA]</scope>
    <source>
        <strain evidence="12">rifampicinis</strain>
    </source>
</reference>
<dbReference type="Proteomes" id="UP000594468">
    <property type="component" value="Chromosome"/>
</dbReference>